<comment type="caution">
    <text evidence="3">The sequence shown here is derived from an EMBL/GenBank/DDBJ whole genome shotgun (WGS) entry which is preliminary data.</text>
</comment>
<dbReference type="SMART" id="SM00220">
    <property type="entry name" value="S_TKc"/>
    <property type="match status" value="1"/>
</dbReference>
<evidence type="ECO:0000256" key="1">
    <source>
        <dbReference type="ARBA" id="ARBA00009670"/>
    </source>
</evidence>
<dbReference type="OrthoDB" id="427480at2759"/>
<dbReference type="InterPro" id="IPR051130">
    <property type="entry name" value="Mito_struct-func_regulator"/>
</dbReference>
<dbReference type="PANTHER" id="PTHR43173">
    <property type="entry name" value="ABC1 FAMILY PROTEIN"/>
    <property type="match status" value="1"/>
</dbReference>
<protein>
    <recommendedName>
        <fullName evidence="2">Protein kinase domain-containing protein</fullName>
    </recommendedName>
</protein>
<dbReference type="InterPro" id="IPR045307">
    <property type="entry name" value="ADCK1_dom"/>
</dbReference>
<dbReference type="PANTHER" id="PTHR43173:SF37">
    <property type="entry name" value="ABC1 FAMILY PROTEIN C10F6.14C"/>
    <property type="match status" value="1"/>
</dbReference>
<organism evidence="3 4">
    <name type="scientific">Cronartium quercuum f. sp. fusiforme G11</name>
    <dbReference type="NCBI Taxonomy" id="708437"/>
    <lineage>
        <taxon>Eukaryota</taxon>
        <taxon>Fungi</taxon>
        <taxon>Dikarya</taxon>
        <taxon>Basidiomycota</taxon>
        <taxon>Pucciniomycotina</taxon>
        <taxon>Pucciniomycetes</taxon>
        <taxon>Pucciniales</taxon>
        <taxon>Coleosporiaceae</taxon>
        <taxon>Cronartium</taxon>
    </lineage>
</organism>
<evidence type="ECO:0000259" key="2">
    <source>
        <dbReference type="SMART" id="SM00220"/>
    </source>
</evidence>
<evidence type="ECO:0000313" key="4">
    <source>
        <dbReference type="Proteomes" id="UP000886653"/>
    </source>
</evidence>
<dbReference type="EMBL" id="MU167295">
    <property type="protein sequence ID" value="KAG0144455.1"/>
    <property type="molecule type" value="Genomic_DNA"/>
</dbReference>
<dbReference type="Pfam" id="PF03109">
    <property type="entry name" value="ABC1"/>
    <property type="match status" value="1"/>
</dbReference>
<dbReference type="SUPFAM" id="SSF56112">
    <property type="entry name" value="Protein kinase-like (PK-like)"/>
    <property type="match status" value="1"/>
</dbReference>
<feature type="domain" description="Protein kinase" evidence="2">
    <location>
        <begin position="91"/>
        <end position="399"/>
    </location>
</feature>
<dbReference type="GO" id="GO:0005524">
    <property type="term" value="F:ATP binding"/>
    <property type="evidence" value="ECO:0007669"/>
    <property type="project" value="InterPro"/>
</dbReference>
<dbReference type="GO" id="GO:0004672">
    <property type="term" value="F:protein kinase activity"/>
    <property type="evidence" value="ECO:0007669"/>
    <property type="project" value="InterPro"/>
</dbReference>
<dbReference type="Gene3D" id="1.10.510.10">
    <property type="entry name" value="Transferase(Phosphotransferase) domain 1"/>
    <property type="match status" value="1"/>
</dbReference>
<dbReference type="Proteomes" id="UP000886653">
    <property type="component" value="Unassembled WGS sequence"/>
</dbReference>
<proteinExistence type="inferred from homology"/>
<evidence type="ECO:0000313" key="3">
    <source>
        <dbReference type="EMBL" id="KAG0144455.1"/>
    </source>
</evidence>
<dbReference type="AlphaFoldDB" id="A0A9P6NIX6"/>
<dbReference type="InterPro" id="IPR004147">
    <property type="entry name" value="ABC1_dom"/>
</dbReference>
<accession>A0A9P6NIX6</accession>
<gene>
    <name evidence="3" type="ORF">CROQUDRAFT_660017</name>
</gene>
<dbReference type="InterPro" id="IPR011009">
    <property type="entry name" value="Kinase-like_dom_sf"/>
</dbReference>
<reference evidence="3" key="1">
    <citation type="submission" date="2013-11" db="EMBL/GenBank/DDBJ databases">
        <title>Genome sequence of the fusiform rust pathogen reveals effectors for host alternation and coevolution with pine.</title>
        <authorList>
            <consortium name="DOE Joint Genome Institute"/>
            <person name="Smith K."/>
            <person name="Pendleton A."/>
            <person name="Kubisiak T."/>
            <person name="Anderson C."/>
            <person name="Salamov A."/>
            <person name="Aerts A."/>
            <person name="Riley R."/>
            <person name="Clum A."/>
            <person name="Lindquist E."/>
            <person name="Ence D."/>
            <person name="Campbell M."/>
            <person name="Kronenberg Z."/>
            <person name="Feau N."/>
            <person name="Dhillon B."/>
            <person name="Hamelin R."/>
            <person name="Burleigh J."/>
            <person name="Smith J."/>
            <person name="Yandell M."/>
            <person name="Nelson C."/>
            <person name="Grigoriev I."/>
            <person name="Davis J."/>
        </authorList>
    </citation>
    <scope>NUCLEOTIDE SEQUENCE</scope>
    <source>
        <strain evidence="3">G11</strain>
    </source>
</reference>
<name>A0A9P6NIX6_9BASI</name>
<dbReference type="InterPro" id="IPR000719">
    <property type="entry name" value="Prot_kinase_dom"/>
</dbReference>
<sequence length="502" mass="57106">MLDYKLNFKPETNSDNLHERVSSRMARTCTTNGGLYIKLGQSLAIQAAVLPTPYRVAFGSMFDASEPIPFVEVQRVWEEEFKDRIEDVFEEFAVTPVACGSIAQVHRARLRDTGELVAVKVQRPAIPIQIELDLFAYKALLYVCEKVFELPMYFIGQYVSDQIRTETDFVNEAKNAERTAKLFHSEASLKDAIFIPKVNWRLTTKRVLTTEFVEHGCRLTDEAKLKDKGLKKKDVMDLAMKMFSSMLFKFGWLHCDLHPGNVLVVKRDGKPKLALIDHGLYIQLPDNFRAEYCELWRSIFVLDTEAIQRIASGWGIANSELFASATLLKPFKSRQSSGSSTRGNQGEATLTAYEKDMKIKETLKGLLENEQLVPRELIFIVRCMRMMQGNNQALGSPSNRINILAHGAASGMRISKLLTYGDGTVVVVLQNWLRHLVHVWTFRLALIFVDLGFFLSQIRQWWLNDVRGDKGGQGFEDLLQRQIENLAKEEFGITLDDTAFMG</sequence>
<dbReference type="CDD" id="cd13969">
    <property type="entry name" value="ADCK1-like"/>
    <property type="match status" value="1"/>
</dbReference>
<keyword evidence="4" id="KW-1185">Reference proteome</keyword>
<comment type="similarity">
    <text evidence="1">Belongs to the protein kinase superfamily. ADCK protein kinase family.</text>
</comment>